<gene>
    <name evidence="1" type="ORF">GGD55_005559</name>
</gene>
<dbReference type="EMBL" id="JACHBK010000015">
    <property type="protein sequence ID" value="MBB5538819.1"/>
    <property type="molecule type" value="Genomic_DNA"/>
</dbReference>
<dbReference type="SUPFAM" id="SSF48452">
    <property type="entry name" value="TPR-like"/>
    <property type="match status" value="1"/>
</dbReference>
<dbReference type="RefSeq" id="WP_018325572.1">
    <property type="nucleotide sequence ID" value="NZ_JACHBK010000015.1"/>
</dbReference>
<reference evidence="1 2" key="1">
    <citation type="submission" date="2020-08" db="EMBL/GenBank/DDBJ databases">
        <title>Genomic Encyclopedia of Type Strains, Phase IV (KMG-V): Genome sequencing to study the core and pangenomes of soil and plant-associated prokaryotes.</title>
        <authorList>
            <person name="Whitman W."/>
        </authorList>
    </citation>
    <scope>NUCLEOTIDE SEQUENCE [LARGE SCALE GENOMIC DNA]</scope>
    <source>
        <strain evidence="1 2">SEMIA 4084</strain>
    </source>
</reference>
<evidence type="ECO:0000313" key="2">
    <source>
        <dbReference type="Proteomes" id="UP000585507"/>
    </source>
</evidence>
<proteinExistence type="predicted"/>
<comment type="caution">
    <text evidence="1">The sequence shown here is derived from an EMBL/GenBank/DDBJ whole genome shotgun (WGS) entry which is preliminary data.</text>
</comment>
<keyword evidence="2" id="KW-1185">Reference proteome</keyword>
<evidence type="ECO:0000313" key="1">
    <source>
        <dbReference type="EMBL" id="MBB5538819.1"/>
    </source>
</evidence>
<name>A0A7W8XB16_9HYPH</name>
<sequence>MGGPVTFEIAGDDGIFGHGDGYGAIVDELDAALDGRESGNLTEASYLSALRGIVERHPRFIDGHAHLGYALLEQGKPQAALEACLHGLQLGENALPAGFAGRIERSFLVNRPFLRAAHGVMLCRLHLGQRKEALTLMEKMLAWNPSDNQGIRFLIGSEYLRAGKTAKASRVFKNEADQYPPYHYDMGLLHFLAGNLVAAATSLRRGFAANGYVAEILSGNPDPMPLAIWHHSNLAEPEVAHDYIEQCGDLWRKTEGAIPFLRWLHMHPKVMAERAAVFECLEALLWEQNVDRRRMLLDREEAALAAIDDQLSAEVVVARVDRHGRSVSPWLYPQTRPRL</sequence>
<dbReference type="AlphaFoldDB" id="A0A7W8XB16"/>
<organism evidence="1 2">
    <name type="scientific">Rhizobium giardinii</name>
    <dbReference type="NCBI Taxonomy" id="56731"/>
    <lineage>
        <taxon>Bacteria</taxon>
        <taxon>Pseudomonadati</taxon>
        <taxon>Pseudomonadota</taxon>
        <taxon>Alphaproteobacteria</taxon>
        <taxon>Hyphomicrobiales</taxon>
        <taxon>Rhizobiaceae</taxon>
        <taxon>Rhizobium/Agrobacterium group</taxon>
        <taxon>Rhizobium</taxon>
    </lineage>
</organism>
<protein>
    <submittedName>
        <fullName evidence="1">Tetratricopeptide (TPR) repeat protein</fullName>
    </submittedName>
</protein>
<dbReference type="Proteomes" id="UP000585507">
    <property type="component" value="Unassembled WGS sequence"/>
</dbReference>
<dbReference type="InterPro" id="IPR011990">
    <property type="entry name" value="TPR-like_helical_dom_sf"/>
</dbReference>
<dbReference type="Gene3D" id="1.25.40.10">
    <property type="entry name" value="Tetratricopeptide repeat domain"/>
    <property type="match status" value="1"/>
</dbReference>
<accession>A0A7W8XB16</accession>